<sequence>MVMVIFKQNLLSMNIQCTIWEVHLPLRRMLCAM</sequence>
<reference evidence="1" key="2">
    <citation type="journal article" date="2015" name="Data Brief">
        <title>Shoot transcriptome of the giant reed, Arundo donax.</title>
        <authorList>
            <person name="Barrero R.A."/>
            <person name="Guerrero F.D."/>
            <person name="Moolhuijzen P."/>
            <person name="Goolsby J.A."/>
            <person name="Tidwell J."/>
            <person name="Bellgard S.E."/>
            <person name="Bellgard M.I."/>
        </authorList>
    </citation>
    <scope>NUCLEOTIDE SEQUENCE</scope>
    <source>
        <tissue evidence="1">Shoot tissue taken approximately 20 cm above the soil surface</tissue>
    </source>
</reference>
<accession>A0A0A9G7T2</accession>
<dbReference type="AlphaFoldDB" id="A0A0A9G7T2"/>
<organism evidence="1">
    <name type="scientific">Arundo donax</name>
    <name type="common">Giant reed</name>
    <name type="synonym">Donax arundinaceus</name>
    <dbReference type="NCBI Taxonomy" id="35708"/>
    <lineage>
        <taxon>Eukaryota</taxon>
        <taxon>Viridiplantae</taxon>
        <taxon>Streptophyta</taxon>
        <taxon>Embryophyta</taxon>
        <taxon>Tracheophyta</taxon>
        <taxon>Spermatophyta</taxon>
        <taxon>Magnoliopsida</taxon>
        <taxon>Liliopsida</taxon>
        <taxon>Poales</taxon>
        <taxon>Poaceae</taxon>
        <taxon>PACMAD clade</taxon>
        <taxon>Arundinoideae</taxon>
        <taxon>Arundineae</taxon>
        <taxon>Arundo</taxon>
    </lineage>
</organism>
<protein>
    <submittedName>
        <fullName evidence="1">Uncharacterized protein</fullName>
    </submittedName>
</protein>
<proteinExistence type="predicted"/>
<evidence type="ECO:0000313" key="1">
    <source>
        <dbReference type="EMBL" id="JAE21095.1"/>
    </source>
</evidence>
<dbReference type="EMBL" id="GBRH01176801">
    <property type="protein sequence ID" value="JAE21095.1"/>
    <property type="molecule type" value="Transcribed_RNA"/>
</dbReference>
<name>A0A0A9G7T2_ARUDO</name>
<reference evidence="1" key="1">
    <citation type="submission" date="2014-09" db="EMBL/GenBank/DDBJ databases">
        <authorList>
            <person name="Magalhaes I.L.F."/>
            <person name="Oliveira U."/>
            <person name="Santos F.R."/>
            <person name="Vidigal T.H.D.A."/>
            <person name="Brescovit A.D."/>
            <person name="Santos A.J."/>
        </authorList>
    </citation>
    <scope>NUCLEOTIDE SEQUENCE</scope>
    <source>
        <tissue evidence="1">Shoot tissue taken approximately 20 cm above the soil surface</tissue>
    </source>
</reference>